<dbReference type="Gene3D" id="2.40.50.90">
    <property type="match status" value="1"/>
</dbReference>
<proteinExistence type="predicted"/>
<comment type="caution">
    <text evidence="2">The sequence shown here is derived from an EMBL/GenBank/DDBJ whole genome shotgun (WGS) entry which is preliminary data.</text>
</comment>
<evidence type="ECO:0000256" key="1">
    <source>
        <dbReference type="SAM" id="MobiDB-lite"/>
    </source>
</evidence>
<feature type="compositionally biased region" description="Basic and acidic residues" evidence="1">
    <location>
        <begin position="93"/>
        <end position="107"/>
    </location>
</feature>
<organism evidence="2 3">
    <name type="scientific">Rhizobium lusitanum</name>
    <dbReference type="NCBI Taxonomy" id="293958"/>
    <lineage>
        <taxon>Bacteria</taxon>
        <taxon>Pseudomonadati</taxon>
        <taxon>Pseudomonadota</taxon>
        <taxon>Alphaproteobacteria</taxon>
        <taxon>Hyphomicrobiales</taxon>
        <taxon>Rhizobiaceae</taxon>
        <taxon>Rhizobium/Agrobacterium group</taxon>
        <taxon>Rhizobium</taxon>
    </lineage>
</organism>
<name>A0A6L9U242_9HYPH</name>
<sequence length="391" mass="40765">MRRDIWLAGVAGAVVGSWLTLIAVQFGGHGFSLPGRGNSDMTVESKPAPAPTETAKADPTPQKATEAAKPAETAKQDGASPPAAATPAPATDDAAKTPDADSTKNEQSKVTTAEPPSPQDSKVPTDPARSNDASPKPEEAQPAAAATDAPKGTDAVPAPTPQSGETTAPDKTAASSAESTPASPAKVDPAPDNRIPADQVDREMAALTHQTLPSQPLSQPQPQPQPKPESEQASLDPASKPQGQTTTIELVRPFADQAGILTLAGRNVQLTGVIPTDVDRMCTGPNGKSWPCGQAARTAFRMYLRGRSIDCDVPDANWKGTVTGACRYVRIDLSAWLVRFGWADPEPGSPLASLVDEAKQKKRGMYGDDPRKNGKSTLAPPPPKEDPLNPI</sequence>
<dbReference type="RefSeq" id="WP_163984763.1">
    <property type="nucleotide sequence ID" value="NZ_WUEY01000001.1"/>
</dbReference>
<gene>
    <name evidence="2" type="ORF">GR212_01925</name>
</gene>
<dbReference type="AlphaFoldDB" id="A0A6L9U242"/>
<reference evidence="2 3" key="1">
    <citation type="submission" date="2019-12" db="EMBL/GenBank/DDBJ databases">
        <title>Rhizobium genotypes associated with high levels of biological nitrogen fixation by grain legumes in a temperate-maritime cropping system.</title>
        <authorList>
            <person name="Maluk M."/>
            <person name="Francesc Ferrando Molina F."/>
            <person name="Lopez Del Egido L."/>
            <person name="Lafos M."/>
            <person name="Langarica-Fuentes A."/>
            <person name="Gebre Yohannes G."/>
            <person name="Young M.W."/>
            <person name="Martin P."/>
            <person name="Gantlett R."/>
            <person name="Kenicer G."/>
            <person name="Hawes C."/>
            <person name="Begg G.S."/>
            <person name="Quilliam R.S."/>
            <person name="Squire G.R."/>
            <person name="Poole P.S."/>
            <person name="Young P.W."/>
            <person name="Iannetta P.M."/>
            <person name="James E.K."/>
        </authorList>
    </citation>
    <scope>NUCLEOTIDE SEQUENCE [LARGE SCALE GENOMIC DNA]</scope>
    <source>
        <strain evidence="2 3">JHI1118</strain>
    </source>
</reference>
<protein>
    <recommendedName>
        <fullName evidence="4">Thermonuclease family protein</fullName>
    </recommendedName>
</protein>
<evidence type="ECO:0000313" key="2">
    <source>
        <dbReference type="EMBL" id="NEI68316.1"/>
    </source>
</evidence>
<feature type="region of interest" description="Disordered" evidence="1">
    <location>
        <begin position="212"/>
        <end position="244"/>
    </location>
</feature>
<dbReference type="SUPFAM" id="SSF50199">
    <property type="entry name" value="Staphylococcal nuclease"/>
    <property type="match status" value="1"/>
</dbReference>
<feature type="compositionally biased region" description="Low complexity" evidence="1">
    <location>
        <begin position="140"/>
        <end position="155"/>
    </location>
</feature>
<feature type="compositionally biased region" description="Low complexity" evidence="1">
    <location>
        <begin position="79"/>
        <end position="92"/>
    </location>
</feature>
<dbReference type="Proteomes" id="UP000483035">
    <property type="component" value="Unassembled WGS sequence"/>
</dbReference>
<feature type="compositionally biased region" description="Low complexity" evidence="1">
    <location>
        <begin position="51"/>
        <end position="73"/>
    </location>
</feature>
<accession>A0A6L9U242</accession>
<feature type="region of interest" description="Disordered" evidence="1">
    <location>
        <begin position="37"/>
        <end position="196"/>
    </location>
</feature>
<evidence type="ECO:0008006" key="4">
    <source>
        <dbReference type="Google" id="ProtNLM"/>
    </source>
</evidence>
<feature type="region of interest" description="Disordered" evidence="1">
    <location>
        <begin position="347"/>
        <end position="391"/>
    </location>
</feature>
<dbReference type="EMBL" id="WUEY01000001">
    <property type="protein sequence ID" value="NEI68316.1"/>
    <property type="molecule type" value="Genomic_DNA"/>
</dbReference>
<evidence type="ECO:0000313" key="3">
    <source>
        <dbReference type="Proteomes" id="UP000483035"/>
    </source>
</evidence>
<feature type="compositionally biased region" description="Low complexity" evidence="1">
    <location>
        <begin position="172"/>
        <end position="185"/>
    </location>
</feature>
<dbReference type="InterPro" id="IPR035437">
    <property type="entry name" value="SNase_OB-fold_sf"/>
</dbReference>